<evidence type="ECO:0000313" key="7">
    <source>
        <dbReference type="Proteomes" id="UP000198838"/>
    </source>
</evidence>
<dbReference type="GO" id="GO:0003796">
    <property type="term" value="F:lysozyme activity"/>
    <property type="evidence" value="ECO:0007669"/>
    <property type="project" value="UniProtKB-EC"/>
</dbReference>
<proteinExistence type="inferred from homology"/>
<evidence type="ECO:0000256" key="3">
    <source>
        <dbReference type="ARBA" id="ARBA00023200"/>
    </source>
</evidence>
<dbReference type="GO" id="GO:0016998">
    <property type="term" value="P:cell wall macromolecule catabolic process"/>
    <property type="evidence" value="ECO:0007669"/>
    <property type="project" value="InterPro"/>
</dbReference>
<name>A0A1I0WEL8_9FIRM</name>
<evidence type="ECO:0000256" key="1">
    <source>
        <dbReference type="ARBA" id="ARBA00022529"/>
    </source>
</evidence>
<keyword evidence="3" id="KW-1035">Host cytoplasm</keyword>
<dbReference type="Gene3D" id="1.10.530.40">
    <property type="match status" value="1"/>
</dbReference>
<dbReference type="InterPro" id="IPR033907">
    <property type="entry name" value="Endolysin_autolysin"/>
</dbReference>
<dbReference type="InterPro" id="IPR051018">
    <property type="entry name" value="Bacteriophage_GH24"/>
</dbReference>
<dbReference type="RefSeq" id="WP_092870722.1">
    <property type="nucleotide sequence ID" value="NZ_FOJY01000004.1"/>
</dbReference>
<evidence type="ECO:0000313" key="6">
    <source>
        <dbReference type="EMBL" id="SFA87195.1"/>
    </source>
</evidence>
<dbReference type="OrthoDB" id="529831at2"/>
<dbReference type="CDD" id="cd00737">
    <property type="entry name" value="lyz_endolysin_autolysin"/>
    <property type="match status" value="1"/>
</dbReference>
<accession>A0A1I0WEL8</accession>
<reference evidence="6 7" key="1">
    <citation type="submission" date="2016-10" db="EMBL/GenBank/DDBJ databases">
        <authorList>
            <person name="de Groot N.N."/>
        </authorList>
    </citation>
    <scope>NUCLEOTIDE SEQUENCE [LARGE SCALE GENOMIC DNA]</scope>
    <source>
        <strain evidence="6 7">DSM 5522</strain>
    </source>
</reference>
<dbReference type="GO" id="GO:0031640">
    <property type="term" value="P:killing of cells of another organism"/>
    <property type="evidence" value="ECO:0007669"/>
    <property type="project" value="UniProtKB-KW"/>
</dbReference>
<keyword evidence="2 4" id="KW-0081">Bacteriolytic enzyme</keyword>
<dbReference type="Pfam" id="PF00959">
    <property type="entry name" value="Phage_lysozyme"/>
    <property type="match status" value="1"/>
</dbReference>
<keyword evidence="4" id="KW-0378">Hydrolase</keyword>
<dbReference type="GO" id="GO:0009253">
    <property type="term" value="P:peptidoglycan catabolic process"/>
    <property type="evidence" value="ECO:0007669"/>
    <property type="project" value="InterPro"/>
</dbReference>
<gene>
    <name evidence="6" type="ORF">SAMN05216249_10439</name>
</gene>
<dbReference type="InterPro" id="IPR023346">
    <property type="entry name" value="Lysozyme-like_dom_sf"/>
</dbReference>
<dbReference type="Proteomes" id="UP000198838">
    <property type="component" value="Unassembled WGS sequence"/>
</dbReference>
<feature type="domain" description="SH3b" evidence="5">
    <location>
        <begin position="233"/>
        <end position="284"/>
    </location>
</feature>
<comment type="similarity">
    <text evidence="4">Belongs to the glycosyl hydrolase 24 family.</text>
</comment>
<dbReference type="AlphaFoldDB" id="A0A1I0WEL8"/>
<dbReference type="GO" id="GO:0042742">
    <property type="term" value="P:defense response to bacterium"/>
    <property type="evidence" value="ECO:0007669"/>
    <property type="project" value="UniProtKB-KW"/>
</dbReference>
<dbReference type="STRING" id="1120918.SAMN05216249_10439"/>
<dbReference type="EC" id="3.2.1.17" evidence="4"/>
<dbReference type="Gene3D" id="2.30.30.40">
    <property type="entry name" value="SH3 Domains"/>
    <property type="match status" value="1"/>
</dbReference>
<dbReference type="Pfam" id="PF08239">
    <property type="entry name" value="SH3_3"/>
    <property type="match status" value="1"/>
</dbReference>
<dbReference type="PANTHER" id="PTHR38107:SF3">
    <property type="entry name" value="LYSOZYME RRRD-RELATED"/>
    <property type="match status" value="1"/>
</dbReference>
<sequence>MRTNTAGINLIKSFEGCTLTAYKLAGEQYYTIGYGHSFDKSITAGTRWTEKQAENALIADLVKFENYVTNIALVKFPNLNSNQFSALVSYCYNRGAGGLRQLITNSYNINSLSQNIVKFWGSATRYRTGLVRRRTAEQKLFNTPCESSSSAGAAGFKPKGTLIAIEKCDLYKDLGAHKVGELGAGNRVEFETYINKYVKIKHPQIGVCYAPATYLDKKNWKAAATKTVNCQKLNIRLNPSNTALILGKLNKGNRVEINKETENGFYKCKVKGYGIVWLSASYLD</sequence>
<keyword evidence="7" id="KW-1185">Reference proteome</keyword>
<dbReference type="SUPFAM" id="SSF53955">
    <property type="entry name" value="Lysozyme-like"/>
    <property type="match status" value="1"/>
</dbReference>
<keyword evidence="4" id="KW-0326">Glycosidase</keyword>
<dbReference type="InterPro" id="IPR003646">
    <property type="entry name" value="SH3-like_bac-type"/>
</dbReference>
<dbReference type="EMBL" id="FOJY01000004">
    <property type="protein sequence ID" value="SFA87195.1"/>
    <property type="molecule type" value="Genomic_DNA"/>
</dbReference>
<organism evidence="6 7">
    <name type="scientific">Acetitomaculum ruminis DSM 5522</name>
    <dbReference type="NCBI Taxonomy" id="1120918"/>
    <lineage>
        <taxon>Bacteria</taxon>
        <taxon>Bacillati</taxon>
        <taxon>Bacillota</taxon>
        <taxon>Clostridia</taxon>
        <taxon>Lachnospirales</taxon>
        <taxon>Lachnospiraceae</taxon>
        <taxon>Acetitomaculum</taxon>
    </lineage>
</organism>
<comment type="catalytic activity">
    <reaction evidence="4">
        <text>Hydrolysis of (1-&gt;4)-beta-linkages between N-acetylmuramic acid and N-acetyl-D-glucosamine residues in a peptidoglycan and between N-acetyl-D-glucosamine residues in chitodextrins.</text>
        <dbReference type="EC" id="3.2.1.17"/>
    </reaction>
</comment>
<protein>
    <recommendedName>
        <fullName evidence="4">Lysozyme</fullName>
        <ecNumber evidence="4">3.2.1.17</ecNumber>
    </recommendedName>
</protein>
<dbReference type="InterPro" id="IPR002196">
    <property type="entry name" value="Glyco_hydro_24"/>
</dbReference>
<dbReference type="InterPro" id="IPR023347">
    <property type="entry name" value="Lysozyme_dom_sf"/>
</dbReference>
<dbReference type="PANTHER" id="PTHR38107">
    <property type="match status" value="1"/>
</dbReference>
<evidence type="ECO:0000256" key="4">
    <source>
        <dbReference type="RuleBase" id="RU003788"/>
    </source>
</evidence>
<evidence type="ECO:0000256" key="2">
    <source>
        <dbReference type="ARBA" id="ARBA00022638"/>
    </source>
</evidence>
<evidence type="ECO:0000259" key="5">
    <source>
        <dbReference type="Pfam" id="PF08239"/>
    </source>
</evidence>
<keyword evidence="1 4" id="KW-0929">Antimicrobial</keyword>